<dbReference type="AlphaFoldDB" id="A0A917S747"/>
<reference evidence="1" key="1">
    <citation type="journal article" date="2014" name="Int. J. Syst. Evol. Microbiol.">
        <title>Complete genome sequence of Corynebacterium casei LMG S-19264T (=DSM 44701T), isolated from a smear-ripened cheese.</title>
        <authorList>
            <consortium name="US DOE Joint Genome Institute (JGI-PGF)"/>
            <person name="Walter F."/>
            <person name="Albersmeier A."/>
            <person name="Kalinowski J."/>
            <person name="Ruckert C."/>
        </authorList>
    </citation>
    <scope>NUCLEOTIDE SEQUENCE</scope>
    <source>
        <strain evidence="1">JCM 15325</strain>
    </source>
</reference>
<keyword evidence="2" id="KW-1185">Reference proteome</keyword>
<protein>
    <submittedName>
        <fullName evidence="1">Uncharacterized protein</fullName>
    </submittedName>
</protein>
<accession>A0A917S747</accession>
<dbReference type="EMBL" id="BMOK01000011">
    <property type="protein sequence ID" value="GGL59492.1"/>
    <property type="molecule type" value="Genomic_DNA"/>
</dbReference>
<sequence>MERVVEELKQSHKVKDVPIHMIFNMWIGLVHYYLMNRQLFSPDQSVIAQHRDELITSFLQLLYKGE</sequence>
<evidence type="ECO:0000313" key="2">
    <source>
        <dbReference type="Proteomes" id="UP000654670"/>
    </source>
</evidence>
<name>A0A917S747_9BACL</name>
<comment type="caution">
    <text evidence="1">The sequence shown here is derived from an EMBL/GenBank/DDBJ whole genome shotgun (WGS) entry which is preliminary data.</text>
</comment>
<gene>
    <name evidence="1" type="ORF">GCM10007968_24320</name>
</gene>
<evidence type="ECO:0000313" key="1">
    <source>
        <dbReference type="EMBL" id="GGL59492.1"/>
    </source>
</evidence>
<reference evidence="1" key="2">
    <citation type="submission" date="2020-09" db="EMBL/GenBank/DDBJ databases">
        <authorList>
            <person name="Sun Q."/>
            <person name="Ohkuma M."/>
        </authorList>
    </citation>
    <scope>NUCLEOTIDE SEQUENCE</scope>
    <source>
        <strain evidence="1">JCM 15325</strain>
    </source>
</reference>
<dbReference type="Proteomes" id="UP000654670">
    <property type="component" value="Unassembled WGS sequence"/>
</dbReference>
<proteinExistence type="predicted"/>
<organism evidence="1 2">
    <name type="scientific">Sporolactobacillus putidus</name>
    <dbReference type="NCBI Taxonomy" id="492735"/>
    <lineage>
        <taxon>Bacteria</taxon>
        <taxon>Bacillati</taxon>
        <taxon>Bacillota</taxon>
        <taxon>Bacilli</taxon>
        <taxon>Bacillales</taxon>
        <taxon>Sporolactobacillaceae</taxon>
        <taxon>Sporolactobacillus</taxon>
    </lineage>
</organism>